<dbReference type="AlphaFoldDB" id="Q392E0"/>
<organism evidence="2 3">
    <name type="scientific">Burkholderia lata (strain ATCC 17760 / DSM 23089 / LMG 22485 / NCIMB 9086 / R18194 / 383)</name>
    <dbReference type="NCBI Taxonomy" id="482957"/>
    <lineage>
        <taxon>Bacteria</taxon>
        <taxon>Pseudomonadati</taxon>
        <taxon>Pseudomonadota</taxon>
        <taxon>Betaproteobacteria</taxon>
        <taxon>Burkholderiales</taxon>
        <taxon>Burkholderiaceae</taxon>
        <taxon>Burkholderia</taxon>
        <taxon>Burkholderia cepacia complex</taxon>
    </lineage>
</organism>
<gene>
    <name evidence="2" type="ordered locus">Bcep18194_B2565</name>
</gene>
<accession>Q392E0</accession>
<reference evidence="2" key="1">
    <citation type="submission" date="2005-10" db="EMBL/GenBank/DDBJ databases">
        <title>Complete sequence of chromosome 2 of Burkholderia sp. 383.</title>
        <authorList>
            <consortium name="US DOE Joint Genome Institute"/>
            <person name="Copeland A."/>
            <person name="Lucas S."/>
            <person name="Lapidus A."/>
            <person name="Barry K."/>
            <person name="Detter J.C."/>
            <person name="Glavina T."/>
            <person name="Hammon N."/>
            <person name="Israni S."/>
            <person name="Pitluck S."/>
            <person name="Chain P."/>
            <person name="Malfatti S."/>
            <person name="Shin M."/>
            <person name="Vergez L."/>
            <person name="Schmutz J."/>
            <person name="Larimer F."/>
            <person name="Land M."/>
            <person name="Kyrpides N."/>
            <person name="Lykidis A."/>
            <person name="Richardson P."/>
        </authorList>
    </citation>
    <scope>NUCLEOTIDE SEQUENCE [LARGE SCALE GENOMIC DNA]</scope>
    <source>
        <strain evidence="2">383</strain>
    </source>
</reference>
<evidence type="ECO:0000256" key="1">
    <source>
        <dbReference type="SAM" id="MobiDB-lite"/>
    </source>
</evidence>
<feature type="compositionally biased region" description="Basic and acidic residues" evidence="1">
    <location>
        <begin position="11"/>
        <end position="26"/>
    </location>
</feature>
<feature type="region of interest" description="Disordered" evidence="1">
    <location>
        <begin position="1"/>
        <end position="45"/>
    </location>
</feature>
<evidence type="ECO:0000313" key="2">
    <source>
        <dbReference type="EMBL" id="ABB12676.1"/>
    </source>
</evidence>
<dbReference type="EMBL" id="CP000152">
    <property type="protein sequence ID" value="ABB12676.1"/>
    <property type="molecule type" value="Genomic_DNA"/>
</dbReference>
<evidence type="ECO:0000313" key="3">
    <source>
        <dbReference type="Proteomes" id="UP000002705"/>
    </source>
</evidence>
<proteinExistence type="predicted"/>
<dbReference type="HOGENOM" id="CLU_2300484_0_0_4"/>
<dbReference type="Proteomes" id="UP000002705">
    <property type="component" value="Chromosome 2"/>
</dbReference>
<keyword evidence="3" id="KW-1185">Reference proteome</keyword>
<dbReference type="KEGG" id="bur:Bcep18194_B2565"/>
<protein>
    <submittedName>
        <fullName evidence="2">Uncharacterized protein</fullName>
    </submittedName>
</protein>
<feature type="compositionally biased region" description="Basic and acidic residues" evidence="1">
    <location>
        <begin position="34"/>
        <end position="43"/>
    </location>
</feature>
<name>Q392E0_BURL3</name>
<sequence>MSASMPSVDAQEEHHDGTGLRDRRSLEGFAGSDRAGHRGERGSRGCRAVCGACGAMRDGAGRQAGSAQRLNAAVTRGGDLRDVWRQTQASRVTHYASTGT</sequence>